<evidence type="ECO:0000256" key="5">
    <source>
        <dbReference type="ARBA" id="ARBA00023136"/>
    </source>
</evidence>
<dbReference type="RefSeq" id="WP_244916595.1">
    <property type="nucleotide sequence ID" value="NZ_JBHUHB010000001.1"/>
</dbReference>
<accession>A0A2V3VKL5</accession>
<feature type="transmembrane region" description="Helical" evidence="6">
    <location>
        <begin position="743"/>
        <end position="768"/>
    </location>
</feature>
<dbReference type="AlphaFoldDB" id="A0A2V3VKL5"/>
<evidence type="ECO:0000256" key="1">
    <source>
        <dbReference type="ARBA" id="ARBA00004651"/>
    </source>
</evidence>
<comment type="caution">
    <text evidence="8">The sequence shown here is derived from an EMBL/GenBank/DDBJ whole genome shotgun (WGS) entry which is preliminary data.</text>
</comment>
<evidence type="ECO:0000313" key="9">
    <source>
        <dbReference type="Proteomes" id="UP000247978"/>
    </source>
</evidence>
<keyword evidence="3 6" id="KW-0812">Transmembrane</keyword>
<keyword evidence="2" id="KW-1003">Cell membrane</keyword>
<protein>
    <submittedName>
        <fullName evidence="8">Putative ABC transport system permease protein</fullName>
    </submittedName>
</protein>
<organism evidence="8 9">
    <name type="scientific">Pseudogracilibacillus auburnensis</name>
    <dbReference type="NCBI Taxonomy" id="1494959"/>
    <lineage>
        <taxon>Bacteria</taxon>
        <taxon>Bacillati</taxon>
        <taxon>Bacillota</taxon>
        <taxon>Bacilli</taxon>
        <taxon>Bacillales</taxon>
        <taxon>Bacillaceae</taxon>
        <taxon>Pseudogracilibacillus</taxon>
    </lineage>
</organism>
<proteinExistence type="predicted"/>
<feature type="domain" description="ABC3 transporter permease C-terminal" evidence="7">
    <location>
        <begin position="261"/>
        <end position="371"/>
    </location>
</feature>
<sequence>MLFNMMKKDVQKNKMLTIILFTFIMLSAFLASSGTNIIVELTNSMNALFTKSNAPHFVQMHAGEVNEVELTNFANNNPFVKEEQIVELLQIDGTNIYFNGSNRLGNNSLMDHYFVVQNRSFDLLLNLESEVIDLSKGEIAVPLYFKQQENLELGDTITISNQGFQLDVTIVDFVRDVQMNPSIVHSKRFVVHHEDLNLLKANLGESEYAIEFLLTDLKDLDAFRNDYQSASLPAKGPAIDYHLFKVLNGITDGIVAVVIFLVSIFIIMIAVLCIRYVLLATMEEDFKEIGVLKALGISLLDIKKMYGMKYIVLSAFASIVGYVASLFFHRLFTKNMMLYIGTAPKSFSLQIVPLISVMIVFLLIMCFCMLTLRKFNHITAVNALRSGTVREAGRRQNILALHNRLPFNIHFHLACKDVLSRFNTYCLLFVVFIICTFLIIVPVNFLHTIQSPNFIQYMGVEKSDIRIDLQQSDHIAQDFNHLMEKIEQDEDVDKFSPSVTSQFKVINNEGNEENFVIETGDFTVFPLEYLHGHAPKGENEIALSYLNSKELEKNVGDELTIIIDNREKTMIVRGVYQDVTNGGRTAKAALPFNNNTALWYEISLNVKHHINISEKVEEYSKTLHAAKVTDLQNYLVQTFGNTIEQLKLFILFTIIITILLTILITTLFLKMLIAKDGTRIAMMRSIGFSSKNMKVQYMTKTLIVLSMGIVGGTVISNTIGQGLVSVLLSFMGASKMKFVIDPVQAYVIVPLLFMIVVSTVAFVSVSSIKKLTIVTMNS</sequence>
<comment type="subcellular location">
    <subcellularLocation>
        <location evidence="1">Cell membrane</location>
        <topology evidence="1">Multi-pass membrane protein</topology>
    </subcellularLocation>
</comment>
<keyword evidence="5 6" id="KW-0472">Membrane</keyword>
<dbReference type="Proteomes" id="UP000247978">
    <property type="component" value="Unassembled WGS sequence"/>
</dbReference>
<evidence type="ECO:0000313" key="8">
    <source>
        <dbReference type="EMBL" id="PXW82372.1"/>
    </source>
</evidence>
<name>A0A2V3VKL5_9BACI</name>
<dbReference type="GO" id="GO:0005886">
    <property type="term" value="C:plasma membrane"/>
    <property type="evidence" value="ECO:0007669"/>
    <property type="project" value="UniProtKB-SubCell"/>
</dbReference>
<dbReference type="InterPro" id="IPR038766">
    <property type="entry name" value="Membrane_comp_ABC_pdt"/>
</dbReference>
<evidence type="ECO:0000256" key="4">
    <source>
        <dbReference type="ARBA" id="ARBA00022989"/>
    </source>
</evidence>
<dbReference type="PANTHER" id="PTHR30287:SF2">
    <property type="entry name" value="BLL1001 PROTEIN"/>
    <property type="match status" value="1"/>
</dbReference>
<evidence type="ECO:0000256" key="2">
    <source>
        <dbReference type="ARBA" id="ARBA00022475"/>
    </source>
</evidence>
<evidence type="ECO:0000256" key="6">
    <source>
        <dbReference type="SAM" id="Phobius"/>
    </source>
</evidence>
<keyword evidence="9" id="KW-1185">Reference proteome</keyword>
<dbReference type="EMBL" id="QJJQ01000019">
    <property type="protein sequence ID" value="PXW82372.1"/>
    <property type="molecule type" value="Genomic_DNA"/>
</dbReference>
<feature type="transmembrane region" description="Helical" evidence="6">
    <location>
        <begin position="648"/>
        <end position="673"/>
    </location>
</feature>
<feature type="transmembrane region" description="Helical" evidence="6">
    <location>
        <begin position="254"/>
        <end position="278"/>
    </location>
</feature>
<dbReference type="Pfam" id="PF02687">
    <property type="entry name" value="FtsX"/>
    <property type="match status" value="2"/>
</dbReference>
<gene>
    <name evidence="8" type="ORF">DFR56_11960</name>
</gene>
<keyword evidence="4 6" id="KW-1133">Transmembrane helix</keyword>
<evidence type="ECO:0000259" key="7">
    <source>
        <dbReference type="Pfam" id="PF02687"/>
    </source>
</evidence>
<reference evidence="8 9" key="1">
    <citation type="submission" date="2018-05" db="EMBL/GenBank/DDBJ databases">
        <title>Genomic Encyclopedia of Type Strains, Phase IV (KMG-IV): sequencing the most valuable type-strain genomes for metagenomic binning, comparative biology and taxonomic classification.</title>
        <authorList>
            <person name="Goeker M."/>
        </authorList>
    </citation>
    <scope>NUCLEOTIDE SEQUENCE [LARGE SCALE GENOMIC DNA]</scope>
    <source>
        <strain evidence="8 9">DSM 28556</strain>
    </source>
</reference>
<dbReference type="InterPro" id="IPR003838">
    <property type="entry name" value="ABC3_permease_C"/>
</dbReference>
<feature type="transmembrane region" description="Helical" evidence="6">
    <location>
        <begin position="351"/>
        <end position="372"/>
    </location>
</feature>
<feature type="transmembrane region" description="Helical" evidence="6">
    <location>
        <begin position="702"/>
        <end position="731"/>
    </location>
</feature>
<evidence type="ECO:0000256" key="3">
    <source>
        <dbReference type="ARBA" id="ARBA00022692"/>
    </source>
</evidence>
<feature type="domain" description="ABC3 transporter permease C-terminal" evidence="7">
    <location>
        <begin position="652"/>
        <end position="771"/>
    </location>
</feature>
<feature type="transmembrane region" description="Helical" evidence="6">
    <location>
        <begin position="425"/>
        <end position="446"/>
    </location>
</feature>
<dbReference type="PANTHER" id="PTHR30287">
    <property type="entry name" value="MEMBRANE COMPONENT OF PREDICTED ABC SUPERFAMILY METABOLITE UPTAKE TRANSPORTER"/>
    <property type="match status" value="1"/>
</dbReference>
<feature type="transmembrane region" description="Helical" evidence="6">
    <location>
        <begin position="310"/>
        <end position="331"/>
    </location>
</feature>